<reference evidence="3 5" key="3">
    <citation type="submission" date="2018-06" db="EMBL/GenBank/DDBJ databases">
        <authorList>
            <consortium name="Pathogen Informatics"/>
            <person name="Doyle S."/>
        </authorList>
    </citation>
    <scope>NUCLEOTIDE SEQUENCE [LARGE SCALE GENOMIC DNA]</scope>
    <source>
        <strain evidence="3 5">NCTC12722</strain>
    </source>
</reference>
<evidence type="ECO:0000313" key="5">
    <source>
        <dbReference type="Proteomes" id="UP000254343"/>
    </source>
</evidence>
<dbReference type="STRING" id="1035.BN961_02669"/>
<feature type="compositionally biased region" description="Basic and acidic residues" evidence="1">
    <location>
        <begin position="1"/>
        <end position="17"/>
    </location>
</feature>
<feature type="region of interest" description="Disordered" evidence="1">
    <location>
        <begin position="1"/>
        <end position="39"/>
    </location>
</feature>
<evidence type="ECO:0000313" key="3">
    <source>
        <dbReference type="EMBL" id="SUU85187.1"/>
    </source>
</evidence>
<name>A0A090MPG0_AFIFE</name>
<dbReference type="EMBL" id="CCAZ020000002">
    <property type="protein sequence ID" value="CEG09246.1"/>
    <property type="molecule type" value="Genomic_DNA"/>
</dbReference>
<keyword evidence="4" id="KW-1185">Reference proteome</keyword>
<protein>
    <submittedName>
        <fullName evidence="2">Uncharacterized protein</fullName>
    </submittedName>
</protein>
<evidence type="ECO:0000313" key="2">
    <source>
        <dbReference type="EMBL" id="CEG09246.1"/>
    </source>
</evidence>
<proteinExistence type="predicted"/>
<sequence>MCPPDRANEEPDERDASEGSGSSTNAAQEKNNVVGPLTDEEMQIGGMDRVVAYIRTKRSKEALRKEKQRKKQHANGTRQINLDVPNNDRSRATMRRAAIAIKDEVSHQALEVLLANERLRPLIVGLAARPELHEIVDLIQQRPATPNSLNAARLVITDPAIAELVDRATTTSRVREALELAAANPEFVFFGRNAATGRSLCARLARLLLRIRKVRHVENAP</sequence>
<evidence type="ECO:0000313" key="4">
    <source>
        <dbReference type="Proteomes" id="UP000035762"/>
    </source>
</evidence>
<dbReference type="OrthoDB" id="8128760at2"/>
<dbReference type="EMBL" id="UIGB01000001">
    <property type="protein sequence ID" value="SUU85187.1"/>
    <property type="molecule type" value="Genomic_DNA"/>
</dbReference>
<reference evidence="2" key="2">
    <citation type="submission" date="2014-03" db="EMBL/GenBank/DDBJ databases">
        <authorList>
            <person name="Saikia M."/>
            <person name="Chaudhari Y."/>
            <person name="Khan M."/>
            <person name="Devi D."/>
        </authorList>
    </citation>
    <scope>NUCLEOTIDE SEQUENCE</scope>
    <source>
        <strain evidence="2">76713</strain>
    </source>
</reference>
<dbReference type="AlphaFoldDB" id="A0A090MPG0"/>
<evidence type="ECO:0000256" key="1">
    <source>
        <dbReference type="SAM" id="MobiDB-lite"/>
    </source>
</evidence>
<reference evidence="2 4" key="1">
    <citation type="journal article" date="2014" name="Genome Announc.">
        <title>Genome Sequence of Afipia felis Strain 76713, Isolated in Hospital Water Using an Amoeba Co-Culture Procedure.</title>
        <authorList>
            <person name="Benamar S."/>
            <person name="La Scola B."/>
            <person name="Croce O."/>
        </authorList>
    </citation>
    <scope>NUCLEOTIDE SEQUENCE [LARGE SCALE GENOMIC DNA]</scope>
    <source>
        <strain evidence="2 4">76713</strain>
    </source>
</reference>
<gene>
    <name evidence="2" type="ORF">BN961_02669</name>
    <name evidence="3" type="ORF">NCTC12722_02396</name>
</gene>
<dbReference type="Proteomes" id="UP000254343">
    <property type="component" value="Unassembled WGS sequence"/>
</dbReference>
<feature type="region of interest" description="Disordered" evidence="1">
    <location>
        <begin position="60"/>
        <end position="85"/>
    </location>
</feature>
<accession>A0A090MPG0</accession>
<dbReference type="Proteomes" id="UP000035762">
    <property type="component" value="Unassembled WGS sequence"/>
</dbReference>
<organism evidence="2 4">
    <name type="scientific">Afipia felis</name>
    <name type="common">Cat scratch disease bacillus</name>
    <dbReference type="NCBI Taxonomy" id="1035"/>
    <lineage>
        <taxon>Bacteria</taxon>
        <taxon>Pseudomonadati</taxon>
        <taxon>Pseudomonadota</taxon>
        <taxon>Alphaproteobacteria</taxon>
        <taxon>Hyphomicrobiales</taxon>
        <taxon>Nitrobacteraceae</taxon>
        <taxon>Afipia</taxon>
    </lineage>
</organism>
<feature type="compositionally biased region" description="Polar residues" evidence="1">
    <location>
        <begin position="19"/>
        <end position="31"/>
    </location>
</feature>